<keyword evidence="3 5" id="KW-0560">Oxidoreductase</keyword>
<dbReference type="GO" id="GO:0071949">
    <property type="term" value="F:FAD binding"/>
    <property type="evidence" value="ECO:0007669"/>
    <property type="project" value="TreeGrafter"/>
</dbReference>
<protein>
    <recommendedName>
        <fullName evidence="2 5">Proline dehydrogenase</fullName>
        <ecNumber evidence="2 5">1.5.5.2</ecNumber>
    </recommendedName>
</protein>
<proteinExistence type="inferred from homology"/>
<comment type="similarity">
    <text evidence="1 5">Belongs to the proline oxidase family.</text>
</comment>
<dbReference type="AlphaFoldDB" id="A0A9P4TSD2"/>
<feature type="domain" description="Proline dehydrogenase" evidence="6">
    <location>
        <begin position="134"/>
        <end position="450"/>
    </location>
</feature>
<evidence type="ECO:0000313" key="7">
    <source>
        <dbReference type="EMBL" id="KAF2418011.1"/>
    </source>
</evidence>
<dbReference type="OrthoDB" id="5464at2759"/>
<dbReference type="EMBL" id="MU007133">
    <property type="protein sequence ID" value="KAF2418011.1"/>
    <property type="molecule type" value="Genomic_DNA"/>
</dbReference>
<evidence type="ECO:0000313" key="8">
    <source>
        <dbReference type="Proteomes" id="UP000800235"/>
    </source>
</evidence>
<dbReference type="GO" id="GO:0004657">
    <property type="term" value="F:proline dehydrogenase activity"/>
    <property type="evidence" value="ECO:0007669"/>
    <property type="project" value="UniProtKB-EC"/>
</dbReference>
<gene>
    <name evidence="7" type="ORF">EJ08DRAFT_673577</name>
</gene>
<comment type="function">
    <text evidence="5">Converts proline to delta-1-pyrroline-5-carboxylate.</text>
</comment>
<sequence length="472" mass="52238">MKYRIQQLGTCKIDRLVSQSIPASRRFVHSSKTNHAPLAATSPSTLQLSHTHPKATTREPCLAILPTSTVLRSYLITRMSSSPVILRACFTLLRKMLDSKSFLLNPERNFMLKWIFKHTFYAQFCAGENKFEVQRTVSQLKSMGYTGAILEYALEVLDGGEVSAEKTAQDIETWRKGMLQTVEIASAGDFVGLKWSGIGTEALKLLKANKPPTPAMLSAIHEACDLAAQKGVFVLPGAEEEITNTGLDTWTLDLMRRYNKDRPMMYNTYQSYLRSTPAKLAQHLVIAQREGFTAGIKVVRGAYLLMEPKHAVWNSKEETDVIYDGLVEGLLKRKYNSILKPVAGSMDTVPKVGLMIASHNLASVQKAQAIRSEQAQKGEERIECAYAQLQGMADEISLDLVQASKAGGSEENGAVDKSRTFKCATWGTVTQCMNFLLRRAAENQDAAGRTADTSNAMGRELMRRWKAGVGLS</sequence>
<dbReference type="SUPFAM" id="SSF51730">
    <property type="entry name" value="FAD-linked oxidoreductase"/>
    <property type="match status" value="1"/>
</dbReference>
<evidence type="ECO:0000256" key="5">
    <source>
        <dbReference type="RuleBase" id="RU364054"/>
    </source>
</evidence>
<keyword evidence="8" id="KW-1185">Reference proteome</keyword>
<dbReference type="EC" id="1.5.5.2" evidence="2 5"/>
<dbReference type="GO" id="GO:0005739">
    <property type="term" value="C:mitochondrion"/>
    <property type="evidence" value="ECO:0007669"/>
    <property type="project" value="TreeGrafter"/>
</dbReference>
<keyword evidence="5" id="KW-0274">FAD</keyword>
<comment type="catalytic activity">
    <reaction evidence="5">
        <text>L-proline + a quinone = (S)-1-pyrroline-5-carboxylate + a quinol + H(+)</text>
        <dbReference type="Rhea" id="RHEA:23784"/>
        <dbReference type="ChEBI" id="CHEBI:15378"/>
        <dbReference type="ChEBI" id="CHEBI:17388"/>
        <dbReference type="ChEBI" id="CHEBI:24646"/>
        <dbReference type="ChEBI" id="CHEBI:60039"/>
        <dbReference type="ChEBI" id="CHEBI:132124"/>
        <dbReference type="EC" id="1.5.5.2"/>
    </reaction>
</comment>
<evidence type="ECO:0000259" key="6">
    <source>
        <dbReference type="Pfam" id="PF01619"/>
    </source>
</evidence>
<dbReference type="Gene3D" id="3.20.20.220">
    <property type="match status" value="1"/>
</dbReference>
<dbReference type="InterPro" id="IPR015659">
    <property type="entry name" value="Proline_oxidase"/>
</dbReference>
<comment type="cofactor">
    <cofactor evidence="5">
        <name>FAD</name>
        <dbReference type="ChEBI" id="CHEBI:57692"/>
    </cofactor>
</comment>
<dbReference type="Pfam" id="PF01619">
    <property type="entry name" value="Pro_dh"/>
    <property type="match status" value="1"/>
</dbReference>
<keyword evidence="4 5" id="KW-0642">Proline metabolism</keyword>
<name>A0A9P4TSD2_9PEZI</name>
<reference evidence="7" key="1">
    <citation type="journal article" date="2020" name="Stud. Mycol.">
        <title>101 Dothideomycetes genomes: a test case for predicting lifestyles and emergence of pathogens.</title>
        <authorList>
            <person name="Haridas S."/>
            <person name="Albert R."/>
            <person name="Binder M."/>
            <person name="Bloem J."/>
            <person name="Labutti K."/>
            <person name="Salamov A."/>
            <person name="Andreopoulos B."/>
            <person name="Baker S."/>
            <person name="Barry K."/>
            <person name="Bills G."/>
            <person name="Bluhm B."/>
            <person name="Cannon C."/>
            <person name="Castanera R."/>
            <person name="Culley D."/>
            <person name="Daum C."/>
            <person name="Ezra D."/>
            <person name="Gonzalez J."/>
            <person name="Henrissat B."/>
            <person name="Kuo A."/>
            <person name="Liang C."/>
            <person name="Lipzen A."/>
            <person name="Lutzoni F."/>
            <person name="Magnuson J."/>
            <person name="Mondo S."/>
            <person name="Nolan M."/>
            <person name="Ohm R."/>
            <person name="Pangilinan J."/>
            <person name="Park H.-J."/>
            <person name="Ramirez L."/>
            <person name="Alfaro M."/>
            <person name="Sun H."/>
            <person name="Tritt A."/>
            <person name="Yoshinaga Y."/>
            <person name="Zwiers L.-H."/>
            <person name="Turgeon B."/>
            <person name="Goodwin S."/>
            <person name="Spatafora J."/>
            <person name="Crous P."/>
            <person name="Grigoriev I."/>
        </authorList>
    </citation>
    <scope>NUCLEOTIDE SEQUENCE</scope>
    <source>
        <strain evidence="7">CBS 130266</strain>
    </source>
</reference>
<evidence type="ECO:0000256" key="4">
    <source>
        <dbReference type="ARBA" id="ARBA00023062"/>
    </source>
</evidence>
<dbReference type="Proteomes" id="UP000800235">
    <property type="component" value="Unassembled WGS sequence"/>
</dbReference>
<dbReference type="GO" id="GO:0010133">
    <property type="term" value="P:L-proline catabolic process to L-glutamate"/>
    <property type="evidence" value="ECO:0007669"/>
    <property type="project" value="TreeGrafter"/>
</dbReference>
<comment type="caution">
    <text evidence="7">The sequence shown here is derived from an EMBL/GenBank/DDBJ whole genome shotgun (WGS) entry which is preliminary data.</text>
</comment>
<dbReference type="PANTHER" id="PTHR13914:SF30">
    <property type="entry name" value="PROLINE DEHYDROGENASE"/>
    <property type="match status" value="1"/>
</dbReference>
<dbReference type="InterPro" id="IPR029041">
    <property type="entry name" value="FAD-linked_oxidoreductase-like"/>
</dbReference>
<dbReference type="PANTHER" id="PTHR13914">
    <property type="entry name" value="PROLINE OXIDASE"/>
    <property type="match status" value="1"/>
</dbReference>
<keyword evidence="5" id="KW-0285">Flavoprotein</keyword>
<evidence type="ECO:0000256" key="3">
    <source>
        <dbReference type="ARBA" id="ARBA00023002"/>
    </source>
</evidence>
<evidence type="ECO:0000256" key="1">
    <source>
        <dbReference type="ARBA" id="ARBA00005869"/>
    </source>
</evidence>
<organism evidence="7 8">
    <name type="scientific">Tothia fuscella</name>
    <dbReference type="NCBI Taxonomy" id="1048955"/>
    <lineage>
        <taxon>Eukaryota</taxon>
        <taxon>Fungi</taxon>
        <taxon>Dikarya</taxon>
        <taxon>Ascomycota</taxon>
        <taxon>Pezizomycotina</taxon>
        <taxon>Dothideomycetes</taxon>
        <taxon>Pleosporomycetidae</taxon>
        <taxon>Venturiales</taxon>
        <taxon>Cylindrosympodiaceae</taxon>
        <taxon>Tothia</taxon>
    </lineage>
</organism>
<evidence type="ECO:0000256" key="2">
    <source>
        <dbReference type="ARBA" id="ARBA00012695"/>
    </source>
</evidence>
<dbReference type="InterPro" id="IPR002872">
    <property type="entry name" value="Proline_DH_dom"/>
</dbReference>
<accession>A0A9P4TSD2</accession>